<evidence type="ECO:0000256" key="5">
    <source>
        <dbReference type="ARBA" id="ARBA00023136"/>
    </source>
</evidence>
<evidence type="ECO:0000313" key="8">
    <source>
        <dbReference type="Proteomes" id="UP000571084"/>
    </source>
</evidence>
<evidence type="ECO:0000256" key="4">
    <source>
        <dbReference type="ARBA" id="ARBA00022989"/>
    </source>
</evidence>
<dbReference type="Pfam" id="PF06835">
    <property type="entry name" value="LptC"/>
    <property type="match status" value="1"/>
</dbReference>
<dbReference type="NCBIfam" id="TIGR04409">
    <property type="entry name" value="LptC_YrbK"/>
    <property type="match status" value="1"/>
</dbReference>
<proteinExistence type="predicted"/>
<keyword evidence="1" id="KW-1003">Cell membrane</keyword>
<sequence>MKNLRSTFRLRFMLLLAACVALTLGSFWIMEVMRKNTEQLLPSAPRVAPDYYVENFNYVQLALDGKPRYNISGQRLTHNPADDSFDVNLPVIRSLDKLRPPMTLRSNTAKITDNNSKVDMFGNVNADRLGTPTSSKFHLQTEYLRLLPDDDIMTSDKAVAITIDQSQMNGVGMYANNATQELRLLGNVRGTYRAAIPRKTK</sequence>
<keyword evidence="2" id="KW-0997">Cell inner membrane</keyword>
<comment type="caution">
    <text evidence="7">The sequence shown here is derived from an EMBL/GenBank/DDBJ whole genome shotgun (WGS) entry which is preliminary data.</text>
</comment>
<name>A0A840RWZ4_9BURK</name>
<dbReference type="PANTHER" id="PTHR37481:SF1">
    <property type="entry name" value="LIPOPOLYSACCHARIDE EXPORT SYSTEM PROTEIN LPTC"/>
    <property type="match status" value="1"/>
</dbReference>
<dbReference type="GO" id="GO:0015221">
    <property type="term" value="F:lipopolysaccharide transmembrane transporter activity"/>
    <property type="evidence" value="ECO:0007669"/>
    <property type="project" value="InterPro"/>
</dbReference>
<keyword evidence="5 6" id="KW-0472">Membrane</keyword>
<keyword evidence="8" id="KW-1185">Reference proteome</keyword>
<dbReference type="Proteomes" id="UP000571084">
    <property type="component" value="Unassembled WGS sequence"/>
</dbReference>
<dbReference type="EMBL" id="JACHHQ010000007">
    <property type="protein sequence ID" value="MBB5201608.1"/>
    <property type="molecule type" value="Genomic_DNA"/>
</dbReference>
<gene>
    <name evidence="7" type="ORF">HNR39_003461</name>
</gene>
<dbReference type="Gene3D" id="2.60.450.10">
    <property type="entry name" value="Lipopolysaccharide (LPS) transport protein A like domain"/>
    <property type="match status" value="1"/>
</dbReference>
<dbReference type="AlphaFoldDB" id="A0A840RWZ4"/>
<organism evidence="7 8">
    <name type="scientific">Glaciimonas immobilis</name>
    <dbReference type="NCBI Taxonomy" id="728004"/>
    <lineage>
        <taxon>Bacteria</taxon>
        <taxon>Pseudomonadati</taxon>
        <taxon>Pseudomonadota</taxon>
        <taxon>Betaproteobacteria</taxon>
        <taxon>Burkholderiales</taxon>
        <taxon>Oxalobacteraceae</taxon>
        <taxon>Glaciimonas</taxon>
    </lineage>
</organism>
<dbReference type="GO" id="GO:0005886">
    <property type="term" value="C:plasma membrane"/>
    <property type="evidence" value="ECO:0007669"/>
    <property type="project" value="InterPro"/>
</dbReference>
<dbReference type="RefSeq" id="WP_168054094.1">
    <property type="nucleotide sequence ID" value="NZ_JAAOZT010000003.1"/>
</dbReference>
<evidence type="ECO:0000313" key="7">
    <source>
        <dbReference type="EMBL" id="MBB5201608.1"/>
    </source>
</evidence>
<reference evidence="7 8" key="1">
    <citation type="submission" date="2020-08" db="EMBL/GenBank/DDBJ databases">
        <title>Genomic Encyclopedia of Type Strains, Phase IV (KMG-IV): sequencing the most valuable type-strain genomes for metagenomic binning, comparative biology and taxonomic classification.</title>
        <authorList>
            <person name="Goeker M."/>
        </authorList>
    </citation>
    <scope>NUCLEOTIDE SEQUENCE [LARGE SCALE GENOMIC DNA]</scope>
    <source>
        <strain evidence="7 8">DSM 23240</strain>
    </source>
</reference>
<evidence type="ECO:0000256" key="2">
    <source>
        <dbReference type="ARBA" id="ARBA00022519"/>
    </source>
</evidence>
<keyword evidence="3 6" id="KW-0812">Transmembrane</keyword>
<keyword evidence="4 6" id="KW-1133">Transmembrane helix</keyword>
<protein>
    <submittedName>
        <fullName evidence="7">Lipopolysaccharide export system protein LptC</fullName>
    </submittedName>
</protein>
<dbReference type="InterPro" id="IPR010664">
    <property type="entry name" value="LipoPS_assembly_LptC-rel"/>
</dbReference>
<dbReference type="GO" id="GO:0030288">
    <property type="term" value="C:outer membrane-bounded periplasmic space"/>
    <property type="evidence" value="ECO:0007669"/>
    <property type="project" value="TreeGrafter"/>
</dbReference>
<dbReference type="InterPro" id="IPR052363">
    <property type="entry name" value="LPS_export_LptC"/>
</dbReference>
<feature type="transmembrane region" description="Helical" evidence="6">
    <location>
        <begin position="12"/>
        <end position="30"/>
    </location>
</feature>
<evidence type="ECO:0000256" key="1">
    <source>
        <dbReference type="ARBA" id="ARBA00022475"/>
    </source>
</evidence>
<dbReference type="GO" id="GO:0017089">
    <property type="term" value="F:glycolipid transfer activity"/>
    <property type="evidence" value="ECO:0007669"/>
    <property type="project" value="TreeGrafter"/>
</dbReference>
<evidence type="ECO:0000256" key="6">
    <source>
        <dbReference type="SAM" id="Phobius"/>
    </source>
</evidence>
<evidence type="ECO:0000256" key="3">
    <source>
        <dbReference type="ARBA" id="ARBA00022692"/>
    </source>
</evidence>
<dbReference type="InterPro" id="IPR026265">
    <property type="entry name" value="LptC"/>
</dbReference>
<accession>A0A840RWZ4</accession>
<dbReference type="PANTHER" id="PTHR37481">
    <property type="entry name" value="LIPOPOLYSACCHARIDE EXPORT SYSTEM PROTEIN LPTC"/>
    <property type="match status" value="1"/>
</dbReference>